<sequence>MLAVSFGPELMEKELHVGLQISLNGSFDASVSPDLRELADLLRAEGVHATPATVGVEGSKSAIMIGLSIASLTMSSISTTITVLNFWQSQKKKRYRVVLHDRGQSISIADLASEALERIAADSSPQITIEKV</sequence>
<keyword evidence="1" id="KW-1133">Transmembrane helix</keyword>
<keyword evidence="1" id="KW-0472">Membrane</keyword>
<evidence type="ECO:0000256" key="1">
    <source>
        <dbReference type="SAM" id="Phobius"/>
    </source>
</evidence>
<dbReference type="EMBL" id="JACCBY010000001">
    <property type="protein sequence ID" value="NYD89150.1"/>
    <property type="molecule type" value="Genomic_DNA"/>
</dbReference>
<dbReference type="AlphaFoldDB" id="A0A7Y9K283"/>
<dbReference type="Proteomes" id="UP000517753">
    <property type="component" value="Unassembled WGS sequence"/>
</dbReference>
<evidence type="ECO:0000313" key="2">
    <source>
        <dbReference type="EMBL" id="NYD89150.1"/>
    </source>
</evidence>
<gene>
    <name evidence="2" type="ORF">HD841_000919</name>
</gene>
<proteinExistence type="predicted"/>
<name>A0A7Y9K283_9SPHN</name>
<reference evidence="2 3" key="1">
    <citation type="submission" date="2020-08" db="EMBL/GenBank/DDBJ databases">
        <title>The Agave Microbiome: Exploring the role of microbial communities in plant adaptations to desert environments.</title>
        <authorList>
            <person name="Partida-Martinez L.P."/>
        </authorList>
    </citation>
    <scope>NUCLEOTIDE SEQUENCE [LARGE SCALE GENOMIC DNA]</scope>
    <source>
        <strain evidence="2 3">AS2.3</strain>
    </source>
</reference>
<organism evidence="2 3">
    <name type="scientific">Sphingomonas melonis</name>
    <dbReference type="NCBI Taxonomy" id="152682"/>
    <lineage>
        <taxon>Bacteria</taxon>
        <taxon>Pseudomonadati</taxon>
        <taxon>Pseudomonadota</taxon>
        <taxon>Alphaproteobacteria</taxon>
        <taxon>Sphingomonadales</taxon>
        <taxon>Sphingomonadaceae</taxon>
        <taxon>Sphingomonas</taxon>
    </lineage>
</organism>
<feature type="transmembrane region" description="Helical" evidence="1">
    <location>
        <begin position="63"/>
        <end position="87"/>
    </location>
</feature>
<protein>
    <submittedName>
        <fullName evidence="2">Uncharacterized protein</fullName>
    </submittedName>
</protein>
<comment type="caution">
    <text evidence="2">The sequence shown here is derived from an EMBL/GenBank/DDBJ whole genome shotgun (WGS) entry which is preliminary data.</text>
</comment>
<evidence type="ECO:0000313" key="3">
    <source>
        <dbReference type="Proteomes" id="UP000517753"/>
    </source>
</evidence>
<keyword evidence="1" id="KW-0812">Transmembrane</keyword>
<keyword evidence="3" id="KW-1185">Reference proteome</keyword>
<accession>A0A7Y9K283</accession>